<accession>A0A1N7MR62</accession>
<sequence length="148" mass="16765">MERKKHPGGRPTKLTPELQKKICDAIRAGAYIETAAAYAGVNKTTLYDWLRRGARSKSGIYREFSDAIEKALAEAEMRDLLIIGKAAEENWQAAAWRLERKFPERWGRKDRMTVDAHHTGEVKMRVEYVAEWGADIDGGEGEDERAGD</sequence>
<dbReference type="EMBL" id="FTOO01000006">
    <property type="protein sequence ID" value="SIS88550.1"/>
    <property type="molecule type" value="Genomic_DNA"/>
</dbReference>
<dbReference type="Gene3D" id="1.10.10.60">
    <property type="entry name" value="Homeodomain-like"/>
    <property type="match status" value="1"/>
</dbReference>
<reference evidence="2" key="1">
    <citation type="submission" date="2017-01" db="EMBL/GenBank/DDBJ databases">
        <authorList>
            <person name="Varghese N."/>
            <person name="Submissions S."/>
        </authorList>
    </citation>
    <scope>NUCLEOTIDE SEQUENCE [LARGE SCALE GENOMIC DNA]</scope>
    <source>
        <strain evidence="2">DSM 16176</strain>
    </source>
</reference>
<dbReference type="AlphaFoldDB" id="A0A1N7MR62"/>
<proteinExistence type="predicted"/>
<organism evidence="1 2">
    <name type="scientific">Alicyclobacillus vulcanalis</name>
    <dbReference type="NCBI Taxonomy" id="252246"/>
    <lineage>
        <taxon>Bacteria</taxon>
        <taxon>Bacillati</taxon>
        <taxon>Bacillota</taxon>
        <taxon>Bacilli</taxon>
        <taxon>Bacillales</taxon>
        <taxon>Alicyclobacillaceae</taxon>
        <taxon>Alicyclobacillus</taxon>
    </lineage>
</organism>
<dbReference type="RefSeq" id="WP_076346921.1">
    <property type="nucleotide sequence ID" value="NZ_FTOO01000006.1"/>
</dbReference>
<dbReference type="OrthoDB" id="2382297at2"/>
<dbReference type="SUPFAM" id="SSF46689">
    <property type="entry name" value="Homeodomain-like"/>
    <property type="match status" value="1"/>
</dbReference>
<evidence type="ECO:0000313" key="1">
    <source>
        <dbReference type="EMBL" id="SIS88550.1"/>
    </source>
</evidence>
<name>A0A1N7MR62_9BACL</name>
<dbReference type="InterPro" id="IPR009057">
    <property type="entry name" value="Homeodomain-like_sf"/>
</dbReference>
<dbReference type="STRING" id="252246.SAMN05421799_10644"/>
<gene>
    <name evidence="1" type="ORF">SAMN05421799_10644</name>
</gene>
<evidence type="ECO:0000313" key="2">
    <source>
        <dbReference type="Proteomes" id="UP000186156"/>
    </source>
</evidence>
<keyword evidence="2" id="KW-1185">Reference proteome</keyword>
<dbReference type="Proteomes" id="UP000186156">
    <property type="component" value="Unassembled WGS sequence"/>
</dbReference>
<protein>
    <submittedName>
        <fullName evidence="1">Uncharacterized protein</fullName>
    </submittedName>
</protein>